<proteinExistence type="predicted"/>
<gene>
    <name evidence="1" type="ORF">WT83_05005</name>
</gene>
<dbReference type="EMBL" id="LPLZ01000017">
    <property type="protein sequence ID" value="KWN22032.1"/>
    <property type="molecule type" value="Genomic_DNA"/>
</dbReference>
<evidence type="ECO:0000313" key="1">
    <source>
        <dbReference type="EMBL" id="KWN22032.1"/>
    </source>
</evidence>
<accession>A0A108F2S6</accession>
<evidence type="ECO:0000313" key="2">
    <source>
        <dbReference type="Proteomes" id="UP000068016"/>
    </source>
</evidence>
<dbReference type="AlphaFoldDB" id="A0A108F2S6"/>
<comment type="caution">
    <text evidence="1">The sequence shown here is derived from an EMBL/GenBank/DDBJ whole genome shotgun (WGS) entry which is preliminary data.</text>
</comment>
<sequence>MTRHQVANGFVWRGTEHEGDAVVVYRFVQHMAGPRHGTIALLGNVIVRGKTIAQVLHHRLVAHQLVSDVAAGAVARRSGRMNGAVTVAYVAGAADARRQGPDLHAPHLMSPGAGVTQFQANAGQ</sequence>
<protein>
    <submittedName>
        <fullName evidence="1">Uncharacterized protein</fullName>
    </submittedName>
</protein>
<organism evidence="1 2">
    <name type="scientific">Burkholderia territorii</name>
    <dbReference type="NCBI Taxonomy" id="1503055"/>
    <lineage>
        <taxon>Bacteria</taxon>
        <taxon>Pseudomonadati</taxon>
        <taxon>Pseudomonadota</taxon>
        <taxon>Betaproteobacteria</taxon>
        <taxon>Burkholderiales</taxon>
        <taxon>Burkholderiaceae</taxon>
        <taxon>Burkholderia</taxon>
        <taxon>Burkholderia cepacia complex</taxon>
    </lineage>
</organism>
<dbReference type="Proteomes" id="UP000068016">
    <property type="component" value="Unassembled WGS sequence"/>
</dbReference>
<reference evidence="1 2" key="1">
    <citation type="submission" date="2015-11" db="EMBL/GenBank/DDBJ databases">
        <title>Expanding the genomic diversity of Burkholderia species for the development of highly accurate diagnostics.</title>
        <authorList>
            <person name="Sahl J."/>
            <person name="Keim P."/>
            <person name="Wagner D."/>
        </authorList>
    </citation>
    <scope>NUCLEOTIDE SEQUENCE [LARGE SCALE GENOMIC DNA]</scope>
    <source>
        <strain evidence="1 2">MSMB793WGS</strain>
    </source>
</reference>
<name>A0A108F2S6_9BURK</name>